<dbReference type="AlphaFoldDB" id="A0A0B1RWC6"/>
<sequence>LTVYCSCRYILQIYDCRFEEIAEKAILQPRYEEYLGYSSLKFTRRSQGDLAAMLTQAFEEQKSWNSIRQTMTNPYATRFGCATITGLMQIVHVACVYNHVVVEQTAAPTTMAPVTTQGYHHFETTEEYRPWQETTPDHFWDWMTTHYPYWQEETTPYHFWDWYTTQYPHWQETTPDHFWDWMTTHYPHWEEETTPYYFWDWMTTHYPHWQEDTTPDHFWDWMTTHYPHWQDFETTVAPHEPTVDHFFNGITTDSYNYGGEETAKHEAAYETTPGYFWEWFTTDYYKKK</sequence>
<name>A0A0B1RWC6_OESDE</name>
<protein>
    <submittedName>
        <fullName evidence="1">Uncharacterized protein</fullName>
    </submittedName>
</protein>
<feature type="non-terminal residue" evidence="1">
    <location>
        <position position="1"/>
    </location>
</feature>
<evidence type="ECO:0000313" key="1">
    <source>
        <dbReference type="EMBL" id="KHJ75941.1"/>
    </source>
</evidence>
<reference evidence="1 2" key="1">
    <citation type="submission" date="2014-03" db="EMBL/GenBank/DDBJ databases">
        <title>Draft genome of the hookworm Oesophagostomum dentatum.</title>
        <authorList>
            <person name="Mitreva M."/>
        </authorList>
    </citation>
    <scope>NUCLEOTIDE SEQUENCE [LARGE SCALE GENOMIC DNA]</scope>
    <source>
        <strain evidence="1 2">OD-Hann</strain>
    </source>
</reference>
<dbReference type="Gene3D" id="3.40.33.10">
    <property type="entry name" value="CAP"/>
    <property type="match status" value="1"/>
</dbReference>
<proteinExistence type="predicted"/>
<dbReference type="InterPro" id="IPR035940">
    <property type="entry name" value="CAP_sf"/>
</dbReference>
<accession>A0A0B1RWC6</accession>
<keyword evidence="2" id="KW-1185">Reference proteome</keyword>
<dbReference type="EMBL" id="KN612250">
    <property type="protein sequence ID" value="KHJ75941.1"/>
    <property type="molecule type" value="Genomic_DNA"/>
</dbReference>
<dbReference type="Proteomes" id="UP000053660">
    <property type="component" value="Unassembled WGS sequence"/>
</dbReference>
<organism evidence="1 2">
    <name type="scientific">Oesophagostomum dentatum</name>
    <name type="common">Nodular worm</name>
    <dbReference type="NCBI Taxonomy" id="61180"/>
    <lineage>
        <taxon>Eukaryota</taxon>
        <taxon>Metazoa</taxon>
        <taxon>Ecdysozoa</taxon>
        <taxon>Nematoda</taxon>
        <taxon>Chromadorea</taxon>
        <taxon>Rhabditida</taxon>
        <taxon>Rhabditina</taxon>
        <taxon>Rhabditomorpha</taxon>
        <taxon>Strongyloidea</taxon>
        <taxon>Strongylidae</taxon>
        <taxon>Oesophagostomum</taxon>
    </lineage>
</organism>
<evidence type="ECO:0000313" key="2">
    <source>
        <dbReference type="Proteomes" id="UP000053660"/>
    </source>
</evidence>
<gene>
    <name evidence="1" type="ORF">OESDEN_24440</name>
</gene>